<feature type="region of interest" description="Disordered" evidence="11">
    <location>
        <begin position="1018"/>
        <end position="1098"/>
    </location>
</feature>
<accession>A0A9P5U1I8</accession>
<feature type="region of interest" description="Disordered" evidence="11">
    <location>
        <begin position="993"/>
        <end position="1012"/>
    </location>
</feature>
<feature type="region of interest" description="Disordered" evidence="11">
    <location>
        <begin position="23"/>
        <end position="83"/>
    </location>
</feature>
<evidence type="ECO:0000256" key="3">
    <source>
        <dbReference type="ARBA" id="ARBA00022490"/>
    </source>
</evidence>
<feature type="region of interest" description="Disordered" evidence="11">
    <location>
        <begin position="724"/>
        <end position="820"/>
    </location>
</feature>
<dbReference type="EMBL" id="JADNRY010000172">
    <property type="protein sequence ID" value="KAF9062434.1"/>
    <property type="molecule type" value="Genomic_DNA"/>
</dbReference>
<feature type="compositionally biased region" description="Low complexity" evidence="11">
    <location>
        <begin position="48"/>
        <end position="57"/>
    </location>
</feature>
<dbReference type="GO" id="GO:0005634">
    <property type="term" value="C:nucleus"/>
    <property type="evidence" value="ECO:0007669"/>
    <property type="project" value="TreeGrafter"/>
</dbReference>
<keyword evidence="4" id="KW-0723">Serine/threonine-protein kinase</keyword>
<dbReference type="Gene3D" id="1.10.510.10">
    <property type="entry name" value="Transferase(Phosphotransferase) domain 1"/>
    <property type="match status" value="1"/>
</dbReference>
<dbReference type="GO" id="GO:0005524">
    <property type="term" value="F:ATP binding"/>
    <property type="evidence" value="ECO:0007669"/>
    <property type="project" value="UniProtKB-UniRule"/>
</dbReference>
<keyword evidence="5" id="KW-0597">Phosphoprotein</keyword>
<comment type="subcellular location">
    <subcellularLocation>
        <location evidence="1">Cytoplasm</location>
    </subcellularLocation>
</comment>
<dbReference type="InterPro" id="IPR011009">
    <property type="entry name" value="Kinase-like_dom_sf"/>
</dbReference>
<evidence type="ECO:0000256" key="10">
    <source>
        <dbReference type="PROSITE-ProRule" id="PRU10141"/>
    </source>
</evidence>
<feature type="compositionally biased region" description="Low complexity" evidence="11">
    <location>
        <begin position="567"/>
        <end position="584"/>
    </location>
</feature>
<comment type="caution">
    <text evidence="13">The sequence shown here is derived from an EMBL/GenBank/DDBJ whole genome shotgun (WGS) entry which is preliminary data.</text>
</comment>
<evidence type="ECO:0000313" key="13">
    <source>
        <dbReference type="EMBL" id="KAF9062434.1"/>
    </source>
</evidence>
<feature type="compositionally biased region" description="Polar residues" evidence="11">
    <location>
        <begin position="1132"/>
        <end position="1148"/>
    </location>
</feature>
<keyword evidence="14" id="KW-1185">Reference proteome</keyword>
<dbReference type="InterPro" id="IPR017441">
    <property type="entry name" value="Protein_kinase_ATP_BS"/>
</dbReference>
<feature type="region of interest" description="Disordered" evidence="11">
    <location>
        <begin position="642"/>
        <end position="691"/>
    </location>
</feature>
<dbReference type="Gene3D" id="3.30.200.20">
    <property type="entry name" value="Phosphorylase Kinase, domain 1"/>
    <property type="match status" value="1"/>
</dbReference>
<dbReference type="SUPFAM" id="SSF56112">
    <property type="entry name" value="Protein kinase-like (PK-like)"/>
    <property type="match status" value="1"/>
</dbReference>
<evidence type="ECO:0000256" key="4">
    <source>
        <dbReference type="ARBA" id="ARBA00022527"/>
    </source>
</evidence>
<feature type="compositionally biased region" description="Polar residues" evidence="11">
    <location>
        <begin position="771"/>
        <end position="787"/>
    </location>
</feature>
<reference evidence="13" key="1">
    <citation type="submission" date="2020-11" db="EMBL/GenBank/DDBJ databases">
        <authorList>
            <consortium name="DOE Joint Genome Institute"/>
            <person name="Ahrendt S."/>
            <person name="Riley R."/>
            <person name="Andreopoulos W."/>
            <person name="Labutti K."/>
            <person name="Pangilinan J."/>
            <person name="Ruiz-Duenas F.J."/>
            <person name="Barrasa J.M."/>
            <person name="Sanchez-Garcia M."/>
            <person name="Camarero S."/>
            <person name="Miyauchi S."/>
            <person name="Serrano A."/>
            <person name="Linde D."/>
            <person name="Babiker R."/>
            <person name="Drula E."/>
            <person name="Ayuso-Fernandez I."/>
            <person name="Pacheco R."/>
            <person name="Padilla G."/>
            <person name="Ferreira P."/>
            <person name="Barriuso J."/>
            <person name="Kellner H."/>
            <person name="Castanera R."/>
            <person name="Alfaro M."/>
            <person name="Ramirez L."/>
            <person name="Pisabarro A.G."/>
            <person name="Kuo A."/>
            <person name="Tritt A."/>
            <person name="Lipzen A."/>
            <person name="He G."/>
            <person name="Yan M."/>
            <person name="Ng V."/>
            <person name="Cullen D."/>
            <person name="Martin F."/>
            <person name="Rosso M.-N."/>
            <person name="Henrissat B."/>
            <person name="Hibbett D."/>
            <person name="Martinez A.T."/>
            <person name="Grigoriev I.V."/>
        </authorList>
    </citation>
    <scope>NUCLEOTIDE SEQUENCE</scope>
    <source>
        <strain evidence="13">AH 40177</strain>
    </source>
</reference>
<evidence type="ECO:0000256" key="7">
    <source>
        <dbReference type="ARBA" id="ARBA00022741"/>
    </source>
</evidence>
<sequence>MSEADLGYSEGSFDLPRWQTHVDLTSSSSSQAGQTGYYASPLPPPPSASSNRPPRLNALVEQDYSPQPLSRSASLGGNRNIRRHHMPDELEPMSAYPAATTTNFYPPAPRSPLRTPNTATMLDPYSPQQSPYLQTHSRNHSREYESPHRKPSISNPPTPLNYLPDPMLVDSTPPPPRRRPQGFRRVRGPADLQPRLDVAPAGRRMGSDGNFLSPLQHLTTNILDTYRICNPQFRYESAHNPRRVLTKPSKPAHNEGYDNDDYDYILYVNDWLGTDEGHKYLILDILGQGTFGQVVKCQNMKTHEIVAVKVVKNKPAYFNQSMMEVTILELLNKQCDPTDTHHILRLRDSFIHRSHLCLVFELLSSNLYELIKQNQFQGLSTQLVKVFMAQLLDALTVLKEARLIHCDLKPENILLKSLQSPQIKVIDFGSACHERQTVYTYIQSRFYRSPEVLLGLSYTAAIDMWSLGCIAVELFLGLPLFPGTSEYNQICRIVDMLGAPPLSMLNIGKQSSQFFDSFDVWNPITGQNEKKWKLKSLEQYSRDHGTNEQPGKQYFKATSLPEIVNTAPMPASKSSSSSPNASASRQHEIDKEMNNRAAFIDFCQGLLDMNPITRWTPQQARLHPFITGEKFTQPFVPDQLTPAQQAASAAASGAITSSNSASSPPAGNNNADPKRPYGGLVPSQPKGTRAYQDAASYNQHLAQHQVYTAQAQAQAQQQREYRNPYLAPGPAGQSSSQPPPPPAHEGGYGLPPNPASGLTQPPPAVHHRLMHQNSTGHLTMNSSSSMPQFPGSGSGAGAAVANSYYPPNSQQQSSASSRGRANTINQMDAAIPPALARLQHMNQDVIQGRNALTPVLNRDDAMREWERRQSGKGGPPPPGAYSRELEYLQQQAELAASGSAGGQWGGSGGGIGGGGGGGGMFPVGRHYAAHAQAPSKLSHGYNSANVPPILLNDSEPNLSSNSVASGNARRDAIMSNVRSAARGDGSGAGLYGGTGGVISSPPQTYTSSSTTSANRYALTYNSQPPSHSTGGGPPPSSHPPSLHPAQSQPSHASSQTPFDSVDRRTDIGNMYVPMQTDVSGPGGYGPPSGSYSNHGSGSSNTINATRHIAPPASTVAPSFYGAGVTGALPSMAGTQSMPGSLGPMNTSGPLKDSRRTSGMDAWPR</sequence>
<dbReference type="AlphaFoldDB" id="A0A9P5U1I8"/>
<dbReference type="InterPro" id="IPR008271">
    <property type="entry name" value="Ser/Thr_kinase_AS"/>
</dbReference>
<evidence type="ECO:0000256" key="5">
    <source>
        <dbReference type="ARBA" id="ARBA00022553"/>
    </source>
</evidence>
<evidence type="ECO:0000256" key="9">
    <source>
        <dbReference type="ARBA" id="ARBA00022840"/>
    </source>
</evidence>
<evidence type="ECO:0000256" key="8">
    <source>
        <dbReference type="ARBA" id="ARBA00022777"/>
    </source>
</evidence>
<name>A0A9P5U1I8_9AGAR</name>
<feature type="compositionally biased region" description="Low complexity" evidence="11">
    <location>
        <begin position="999"/>
        <end position="1012"/>
    </location>
</feature>
<evidence type="ECO:0000256" key="1">
    <source>
        <dbReference type="ARBA" id="ARBA00004496"/>
    </source>
</evidence>
<dbReference type="FunFam" id="1.10.510.10:FF:000380">
    <property type="entry name" value="Serine/threonine-protein kinase ppk15"/>
    <property type="match status" value="1"/>
</dbReference>
<feature type="compositionally biased region" description="Low complexity" evidence="11">
    <location>
        <begin position="1087"/>
        <end position="1098"/>
    </location>
</feature>
<dbReference type="GO" id="GO:0004674">
    <property type="term" value="F:protein serine/threonine kinase activity"/>
    <property type="evidence" value="ECO:0007669"/>
    <property type="project" value="UniProtKB-KW"/>
</dbReference>
<feature type="compositionally biased region" description="Low complexity" evidence="11">
    <location>
        <begin position="797"/>
        <end position="817"/>
    </location>
</feature>
<evidence type="ECO:0000256" key="11">
    <source>
        <dbReference type="SAM" id="MobiDB-lite"/>
    </source>
</evidence>
<keyword evidence="7 10" id="KW-0547">Nucleotide-binding</keyword>
<dbReference type="GO" id="GO:0005737">
    <property type="term" value="C:cytoplasm"/>
    <property type="evidence" value="ECO:0007669"/>
    <property type="project" value="UniProtKB-SubCell"/>
</dbReference>
<feature type="region of interest" description="Disordered" evidence="11">
    <location>
        <begin position="1131"/>
        <end position="1164"/>
    </location>
</feature>
<feature type="domain" description="Protein kinase" evidence="12">
    <location>
        <begin position="280"/>
        <end position="626"/>
    </location>
</feature>
<dbReference type="Pfam" id="PF00069">
    <property type="entry name" value="Pkinase"/>
    <property type="match status" value="1"/>
</dbReference>
<dbReference type="OrthoDB" id="9332038at2759"/>
<feature type="region of interest" description="Disordered" evidence="11">
    <location>
        <begin position="566"/>
        <end position="588"/>
    </location>
</feature>
<feature type="compositionally biased region" description="Basic residues" evidence="11">
    <location>
        <begin position="176"/>
        <end position="187"/>
    </location>
</feature>
<feature type="compositionally biased region" description="Polar residues" evidence="11">
    <location>
        <begin position="64"/>
        <end position="77"/>
    </location>
</feature>
<keyword evidence="8" id="KW-0418">Kinase</keyword>
<feature type="compositionally biased region" description="Low complexity" evidence="11">
    <location>
        <begin position="1043"/>
        <end position="1055"/>
    </location>
</feature>
<keyword evidence="3" id="KW-0963">Cytoplasm</keyword>
<feature type="binding site" evidence="10">
    <location>
        <position position="309"/>
    </location>
    <ligand>
        <name>ATP</name>
        <dbReference type="ChEBI" id="CHEBI:30616"/>
    </ligand>
</feature>
<protein>
    <recommendedName>
        <fullName evidence="12">Protein kinase domain-containing protein</fullName>
    </recommendedName>
</protein>
<dbReference type="InterPro" id="IPR050494">
    <property type="entry name" value="Ser_Thr_dual-spec_kinase"/>
</dbReference>
<keyword evidence="6" id="KW-0808">Transferase</keyword>
<dbReference type="PANTHER" id="PTHR24058">
    <property type="entry name" value="DUAL SPECIFICITY PROTEIN KINASE"/>
    <property type="match status" value="1"/>
</dbReference>
<feature type="compositionally biased region" description="Low complexity" evidence="11">
    <location>
        <begin position="642"/>
        <end position="671"/>
    </location>
</feature>
<feature type="compositionally biased region" description="Basic and acidic residues" evidence="11">
    <location>
        <begin position="1151"/>
        <end position="1164"/>
    </location>
</feature>
<evidence type="ECO:0000256" key="6">
    <source>
        <dbReference type="ARBA" id="ARBA00022679"/>
    </source>
</evidence>
<evidence type="ECO:0000259" key="12">
    <source>
        <dbReference type="PROSITE" id="PS50011"/>
    </source>
</evidence>
<feature type="region of interest" description="Disordered" evidence="11">
    <location>
        <begin position="99"/>
        <end position="209"/>
    </location>
</feature>
<dbReference type="PROSITE" id="PS00107">
    <property type="entry name" value="PROTEIN_KINASE_ATP"/>
    <property type="match status" value="1"/>
</dbReference>
<dbReference type="Proteomes" id="UP000772434">
    <property type="component" value="Unassembled WGS sequence"/>
</dbReference>
<gene>
    <name evidence="13" type="ORF">BDP27DRAFT_1336608</name>
</gene>
<proteinExistence type="inferred from homology"/>
<dbReference type="InterPro" id="IPR000719">
    <property type="entry name" value="Prot_kinase_dom"/>
</dbReference>
<dbReference type="PROSITE" id="PS00108">
    <property type="entry name" value="PROTEIN_KINASE_ST"/>
    <property type="match status" value="1"/>
</dbReference>
<evidence type="ECO:0000256" key="2">
    <source>
        <dbReference type="ARBA" id="ARBA00008867"/>
    </source>
</evidence>
<keyword evidence="9 10" id="KW-0067">ATP-binding</keyword>
<dbReference type="FunFam" id="3.30.200.20:FF:000087">
    <property type="entry name" value="Dual specificity tyrosine-phosphorylation-regulated kinase 1A"/>
    <property type="match status" value="1"/>
</dbReference>
<feature type="compositionally biased region" description="Polar residues" evidence="11">
    <location>
        <begin position="114"/>
        <end position="136"/>
    </location>
</feature>
<dbReference type="GO" id="GO:0004713">
    <property type="term" value="F:protein tyrosine kinase activity"/>
    <property type="evidence" value="ECO:0007669"/>
    <property type="project" value="TreeGrafter"/>
</dbReference>
<evidence type="ECO:0000313" key="14">
    <source>
        <dbReference type="Proteomes" id="UP000772434"/>
    </source>
</evidence>
<feature type="compositionally biased region" description="Pro residues" evidence="11">
    <location>
        <begin position="1032"/>
        <end position="1042"/>
    </location>
</feature>
<dbReference type="SMART" id="SM00220">
    <property type="entry name" value="S_TKc"/>
    <property type="match status" value="1"/>
</dbReference>
<dbReference type="PANTHER" id="PTHR24058:SF17">
    <property type="entry name" value="HOMEODOMAIN INTERACTING PROTEIN KINASE, ISOFORM D"/>
    <property type="match status" value="1"/>
</dbReference>
<dbReference type="PROSITE" id="PS50011">
    <property type="entry name" value="PROTEIN_KINASE_DOM"/>
    <property type="match status" value="1"/>
</dbReference>
<organism evidence="13 14">
    <name type="scientific">Rhodocollybia butyracea</name>
    <dbReference type="NCBI Taxonomy" id="206335"/>
    <lineage>
        <taxon>Eukaryota</taxon>
        <taxon>Fungi</taxon>
        <taxon>Dikarya</taxon>
        <taxon>Basidiomycota</taxon>
        <taxon>Agaricomycotina</taxon>
        <taxon>Agaricomycetes</taxon>
        <taxon>Agaricomycetidae</taxon>
        <taxon>Agaricales</taxon>
        <taxon>Marasmiineae</taxon>
        <taxon>Omphalotaceae</taxon>
        <taxon>Rhodocollybia</taxon>
    </lineage>
</organism>
<comment type="similarity">
    <text evidence="2">Belongs to the protein kinase superfamily. CMGC Ser/Thr protein kinase family. MNB/DYRK subfamily.</text>
</comment>
<dbReference type="CDD" id="cd14212">
    <property type="entry name" value="PKc_YAK1"/>
    <property type="match status" value="1"/>
</dbReference>